<name>A0AAW0K869_QUESU</name>
<evidence type="ECO:0000313" key="5">
    <source>
        <dbReference type="EMBL" id="KAK7834201.1"/>
    </source>
</evidence>
<dbReference type="Pfam" id="PF14226">
    <property type="entry name" value="DIOX_N"/>
    <property type="match status" value="1"/>
</dbReference>
<organism evidence="5 6">
    <name type="scientific">Quercus suber</name>
    <name type="common">Cork oak</name>
    <dbReference type="NCBI Taxonomy" id="58331"/>
    <lineage>
        <taxon>Eukaryota</taxon>
        <taxon>Viridiplantae</taxon>
        <taxon>Streptophyta</taxon>
        <taxon>Embryophyta</taxon>
        <taxon>Tracheophyta</taxon>
        <taxon>Spermatophyta</taxon>
        <taxon>Magnoliopsida</taxon>
        <taxon>eudicotyledons</taxon>
        <taxon>Gunneridae</taxon>
        <taxon>Pentapetalae</taxon>
        <taxon>rosids</taxon>
        <taxon>fabids</taxon>
        <taxon>Fagales</taxon>
        <taxon>Fagaceae</taxon>
        <taxon>Quercus</taxon>
    </lineage>
</organism>
<dbReference type="InterPro" id="IPR026992">
    <property type="entry name" value="DIOX_N"/>
</dbReference>
<dbReference type="SUPFAM" id="SSF51197">
    <property type="entry name" value="Clavaminate synthase-like"/>
    <property type="match status" value="1"/>
</dbReference>
<dbReference type="EMBL" id="PKMF04000391">
    <property type="protein sequence ID" value="KAK7834201.1"/>
    <property type="molecule type" value="Genomic_DNA"/>
</dbReference>
<gene>
    <name evidence="5" type="ORF">CFP56_024842</name>
</gene>
<keyword evidence="1" id="KW-0479">Metal-binding</keyword>
<feature type="domain" description="Non-haem dioxygenase N-terminal" evidence="4">
    <location>
        <begin position="4"/>
        <end position="92"/>
    </location>
</feature>
<proteinExistence type="predicted"/>
<dbReference type="PANTHER" id="PTHR10209">
    <property type="entry name" value="OXIDOREDUCTASE, 2OG-FE II OXYGENASE FAMILY PROTEIN"/>
    <property type="match status" value="1"/>
</dbReference>
<sequence>MGEVINHGVPWEKRQKIEKTSKRFFAQSLEEKRRVKKTEKLVLGYYDSEYTKNVKDWKEVFDFIIEEPTLFPNSHEPANDKELAGWTNLWPEHPPEFRETC</sequence>
<dbReference type="GO" id="GO:0016491">
    <property type="term" value="F:oxidoreductase activity"/>
    <property type="evidence" value="ECO:0007669"/>
    <property type="project" value="UniProtKB-KW"/>
</dbReference>
<evidence type="ECO:0000256" key="1">
    <source>
        <dbReference type="ARBA" id="ARBA00022723"/>
    </source>
</evidence>
<keyword evidence="3" id="KW-0408">Iron</keyword>
<dbReference type="InterPro" id="IPR027443">
    <property type="entry name" value="IPNS-like_sf"/>
</dbReference>
<dbReference type="Gene3D" id="2.60.120.330">
    <property type="entry name" value="B-lactam Antibiotic, Isopenicillin N Synthase, Chain"/>
    <property type="match status" value="1"/>
</dbReference>
<dbReference type="GO" id="GO:0046872">
    <property type="term" value="F:metal ion binding"/>
    <property type="evidence" value="ECO:0007669"/>
    <property type="project" value="UniProtKB-KW"/>
</dbReference>
<dbReference type="AlphaFoldDB" id="A0AAW0K869"/>
<evidence type="ECO:0000313" key="6">
    <source>
        <dbReference type="Proteomes" id="UP000237347"/>
    </source>
</evidence>
<protein>
    <recommendedName>
        <fullName evidence="4">Non-haem dioxygenase N-terminal domain-containing protein</fullName>
    </recommendedName>
</protein>
<comment type="caution">
    <text evidence="5">The sequence shown here is derived from an EMBL/GenBank/DDBJ whole genome shotgun (WGS) entry which is preliminary data.</text>
</comment>
<reference evidence="5 6" key="1">
    <citation type="journal article" date="2018" name="Sci. Data">
        <title>The draft genome sequence of cork oak.</title>
        <authorList>
            <person name="Ramos A.M."/>
            <person name="Usie A."/>
            <person name="Barbosa P."/>
            <person name="Barros P.M."/>
            <person name="Capote T."/>
            <person name="Chaves I."/>
            <person name="Simoes F."/>
            <person name="Abreu I."/>
            <person name="Carrasquinho I."/>
            <person name="Faro C."/>
            <person name="Guimaraes J.B."/>
            <person name="Mendonca D."/>
            <person name="Nobrega F."/>
            <person name="Rodrigues L."/>
            <person name="Saibo N.J.M."/>
            <person name="Varela M.C."/>
            <person name="Egas C."/>
            <person name="Matos J."/>
            <person name="Miguel C.M."/>
            <person name="Oliveira M.M."/>
            <person name="Ricardo C.P."/>
            <person name="Goncalves S."/>
        </authorList>
    </citation>
    <scope>NUCLEOTIDE SEQUENCE [LARGE SCALE GENOMIC DNA]</scope>
    <source>
        <strain evidence="6">cv. HL8</strain>
    </source>
</reference>
<dbReference type="Proteomes" id="UP000237347">
    <property type="component" value="Unassembled WGS sequence"/>
</dbReference>
<evidence type="ECO:0000256" key="2">
    <source>
        <dbReference type="ARBA" id="ARBA00023002"/>
    </source>
</evidence>
<evidence type="ECO:0000259" key="4">
    <source>
        <dbReference type="Pfam" id="PF14226"/>
    </source>
</evidence>
<keyword evidence="6" id="KW-1185">Reference proteome</keyword>
<evidence type="ECO:0000256" key="3">
    <source>
        <dbReference type="ARBA" id="ARBA00023004"/>
    </source>
</evidence>
<keyword evidence="2" id="KW-0560">Oxidoreductase</keyword>
<dbReference type="PANTHER" id="PTHR10209:SF885">
    <property type="entry name" value="2OG-FE(II) OXYGENASE FAMILY, PUTATIVE (AFU_ORTHOLOGUE AFUA_2G00750)-RELATED"/>
    <property type="match status" value="1"/>
</dbReference>
<accession>A0AAW0K869</accession>